<comment type="similarity">
    <text evidence="1 2">Belongs to the LOG family.</text>
</comment>
<dbReference type="OrthoDB" id="9801098at2"/>
<sequence>MLPKYRRIGVFCGAKPSKPQYLELAEEFGTWLGASGMDLVYGGGSTGLMGAVASSARDAGSYVTGVVPHHLLGAEGDQPQQVELVVVRSMHERKALMYRLSDAFVTLPGGMGTLDELMEISTWAKLDLHSKPVIVLNAGGFFDGLLGLLDHAVREGMMSPADRALVRDVTTIDAIAGVLQAPADAKTLAATA</sequence>
<evidence type="ECO:0000256" key="1">
    <source>
        <dbReference type="ARBA" id="ARBA00006763"/>
    </source>
</evidence>
<dbReference type="Gene3D" id="3.40.50.450">
    <property type="match status" value="1"/>
</dbReference>
<dbReference type="AlphaFoldDB" id="A0A1H3DCM4"/>
<proteinExistence type="inferred from homology"/>
<dbReference type="Proteomes" id="UP000199515">
    <property type="component" value="Unassembled WGS sequence"/>
</dbReference>
<evidence type="ECO:0000256" key="2">
    <source>
        <dbReference type="RuleBase" id="RU363015"/>
    </source>
</evidence>
<dbReference type="EMBL" id="FNON01000003">
    <property type="protein sequence ID" value="SDX63444.1"/>
    <property type="molecule type" value="Genomic_DNA"/>
</dbReference>
<evidence type="ECO:0000313" key="4">
    <source>
        <dbReference type="Proteomes" id="UP000199515"/>
    </source>
</evidence>
<organism evidence="3 4">
    <name type="scientific">Amycolatopsis xylanica</name>
    <dbReference type="NCBI Taxonomy" id="589385"/>
    <lineage>
        <taxon>Bacteria</taxon>
        <taxon>Bacillati</taxon>
        <taxon>Actinomycetota</taxon>
        <taxon>Actinomycetes</taxon>
        <taxon>Pseudonocardiales</taxon>
        <taxon>Pseudonocardiaceae</taxon>
        <taxon>Amycolatopsis</taxon>
    </lineage>
</organism>
<gene>
    <name evidence="3" type="ORF">SAMN05421504_103317</name>
</gene>
<dbReference type="PANTHER" id="PTHR31223">
    <property type="entry name" value="LOG FAMILY PROTEIN YJL055W"/>
    <property type="match status" value="1"/>
</dbReference>
<dbReference type="GO" id="GO:0009691">
    <property type="term" value="P:cytokinin biosynthetic process"/>
    <property type="evidence" value="ECO:0007669"/>
    <property type="project" value="UniProtKB-UniRule"/>
</dbReference>
<comment type="catalytic activity">
    <reaction evidence="2">
        <text>N(6)-(dimethylallyl)adenosine 5'-phosphate + H2O = N(6)-dimethylallyladenine + D-ribose 5-phosphate</text>
        <dbReference type="Rhea" id="RHEA:48560"/>
        <dbReference type="ChEBI" id="CHEBI:15377"/>
        <dbReference type="ChEBI" id="CHEBI:17660"/>
        <dbReference type="ChEBI" id="CHEBI:57526"/>
        <dbReference type="ChEBI" id="CHEBI:78346"/>
        <dbReference type="EC" id="3.2.2.n1"/>
    </reaction>
</comment>
<keyword evidence="4" id="KW-1185">Reference proteome</keyword>
<dbReference type="RefSeq" id="WP_091289407.1">
    <property type="nucleotide sequence ID" value="NZ_FNON01000003.1"/>
</dbReference>
<dbReference type="PANTHER" id="PTHR31223:SF70">
    <property type="entry name" value="LOG FAMILY PROTEIN YJL055W"/>
    <property type="match status" value="1"/>
</dbReference>
<reference evidence="3 4" key="1">
    <citation type="submission" date="2016-10" db="EMBL/GenBank/DDBJ databases">
        <authorList>
            <person name="de Groot N.N."/>
        </authorList>
    </citation>
    <scope>NUCLEOTIDE SEQUENCE [LARGE SCALE GENOMIC DNA]</scope>
    <source>
        <strain evidence="3 4">CPCC 202699</strain>
    </source>
</reference>
<dbReference type="STRING" id="589385.SAMN05421504_103317"/>
<dbReference type="InterPro" id="IPR031100">
    <property type="entry name" value="LOG_fam"/>
</dbReference>
<accession>A0A1H3DCM4</accession>
<dbReference type="EC" id="3.2.2.n1" evidence="2"/>
<dbReference type="Pfam" id="PF03641">
    <property type="entry name" value="Lysine_decarbox"/>
    <property type="match status" value="1"/>
</dbReference>
<protein>
    <recommendedName>
        <fullName evidence="2">Cytokinin riboside 5'-monophosphate phosphoribohydrolase</fullName>
        <ecNumber evidence="2">3.2.2.n1</ecNumber>
    </recommendedName>
</protein>
<dbReference type="InterPro" id="IPR005269">
    <property type="entry name" value="LOG"/>
</dbReference>
<keyword evidence="2" id="KW-0378">Hydrolase</keyword>
<dbReference type="GO" id="GO:0005829">
    <property type="term" value="C:cytosol"/>
    <property type="evidence" value="ECO:0007669"/>
    <property type="project" value="TreeGrafter"/>
</dbReference>
<dbReference type="NCBIfam" id="TIGR00730">
    <property type="entry name" value="Rossman fold protein, TIGR00730 family"/>
    <property type="match status" value="1"/>
</dbReference>
<dbReference type="SUPFAM" id="SSF102405">
    <property type="entry name" value="MCP/YpsA-like"/>
    <property type="match status" value="1"/>
</dbReference>
<name>A0A1H3DCM4_9PSEU</name>
<dbReference type="GO" id="GO:0102682">
    <property type="term" value="F:cytokinin riboside 5'-monophosphate phosphoribohydrolase activity"/>
    <property type="evidence" value="ECO:0007669"/>
    <property type="project" value="RHEA"/>
</dbReference>
<comment type="catalytic activity">
    <reaction evidence="2">
        <text>9-ribosyl-trans-zeatin 5'-phosphate + H2O = trans-zeatin + D-ribose 5-phosphate</text>
        <dbReference type="Rhea" id="RHEA:48564"/>
        <dbReference type="ChEBI" id="CHEBI:15377"/>
        <dbReference type="ChEBI" id="CHEBI:16522"/>
        <dbReference type="ChEBI" id="CHEBI:78346"/>
        <dbReference type="ChEBI" id="CHEBI:87947"/>
        <dbReference type="EC" id="3.2.2.n1"/>
    </reaction>
</comment>
<keyword evidence="2" id="KW-0203">Cytokinin biosynthesis</keyword>
<evidence type="ECO:0000313" key="3">
    <source>
        <dbReference type="EMBL" id="SDX63444.1"/>
    </source>
</evidence>